<dbReference type="EMBL" id="CP013661">
    <property type="protein sequence ID" value="ALS79143.1"/>
    <property type="molecule type" value="Genomic_DNA"/>
</dbReference>
<dbReference type="Proteomes" id="UP000065533">
    <property type="component" value="Chromosome"/>
</dbReference>
<evidence type="ECO:0000313" key="2">
    <source>
        <dbReference type="Proteomes" id="UP000065533"/>
    </source>
</evidence>
<gene>
    <name evidence="1" type="ORF">AUO94_10920</name>
</gene>
<name>A0ABM5WXR4_9BACL</name>
<protein>
    <submittedName>
        <fullName evidence="1">Uncharacterized protein</fullName>
    </submittedName>
</protein>
<proteinExistence type="predicted"/>
<evidence type="ECO:0000313" key="1">
    <source>
        <dbReference type="EMBL" id="ALS79143.1"/>
    </source>
</evidence>
<dbReference type="RefSeq" id="WP_058385798.1">
    <property type="nucleotide sequence ID" value="NZ_CP013661.2"/>
</dbReference>
<dbReference type="Gene3D" id="3.30.200.20">
    <property type="entry name" value="Phosphorylase Kinase, domain 1"/>
    <property type="match status" value="1"/>
</dbReference>
<keyword evidence="2" id="KW-1185">Reference proteome</keyword>
<reference evidence="1" key="1">
    <citation type="submission" date="2016-01" db="EMBL/GenBank/DDBJ databases">
        <title>Complete genome of Planococcus kocurri type strain.</title>
        <authorList>
            <person name="See-Too W.S."/>
        </authorList>
    </citation>
    <scope>NUCLEOTIDE SEQUENCE [LARGE SCALE GENOMIC DNA]</scope>
    <source>
        <strain evidence="1">ATCC 43650</strain>
    </source>
</reference>
<organism evidence="1 2">
    <name type="scientific">Planococcus kocurii</name>
    <dbReference type="NCBI Taxonomy" id="1374"/>
    <lineage>
        <taxon>Bacteria</taxon>
        <taxon>Bacillati</taxon>
        <taxon>Bacillota</taxon>
        <taxon>Bacilli</taxon>
        <taxon>Bacillales</taxon>
        <taxon>Caryophanaceae</taxon>
        <taxon>Planococcus</taxon>
    </lineage>
</organism>
<accession>A0ABM5WXR4</accession>
<sequence length="101" mass="11792">MEEDAYDQGRHVSFVENRFPDLPLNKVQTNSTGWDNDILIVNEEIVFKFPKSDRLMSRIEDEGKTVEILKTKKPLLLLAAYEYLSEINAIKGVKYNFLNRK</sequence>